<dbReference type="OrthoDB" id="9135113at2"/>
<name>A0A368Y865_9BURK</name>
<evidence type="ECO:0000313" key="2">
    <source>
        <dbReference type="Proteomes" id="UP000252884"/>
    </source>
</evidence>
<sequence>MGRYFPLLRVDVGHAFFADARCRGLRFVPVGATPEWLHRHDAVVREDGSALALYCTGEALAGAAGTVLAWHVHCSDEDFLHCTEQPALWPRELLCFDTGDARQDGAGAWCLHAGESAAWTEVRPLTWPVVAQTLDGAARRMPPLALLRVPLAGLPPAPAYYRIRLAARATWWKYCLHGDWPEPQLQVIDLASQAAFGPPEPERLDGGAPMLAIRSQAPIALAQRSACCFQLRSRQRGGDKVLVKRLPVAAARWLSRERIDGASRLVSEIHVHR</sequence>
<dbReference type="Proteomes" id="UP000252884">
    <property type="component" value="Unassembled WGS sequence"/>
</dbReference>
<gene>
    <name evidence="1" type="ORF">DES41_1011066</name>
</gene>
<comment type="caution">
    <text evidence="1">The sequence shown here is derived from an EMBL/GenBank/DDBJ whole genome shotgun (WGS) entry which is preliminary data.</text>
</comment>
<evidence type="ECO:0000313" key="1">
    <source>
        <dbReference type="EMBL" id="RCW76460.1"/>
    </source>
</evidence>
<dbReference type="EMBL" id="QPJK01000001">
    <property type="protein sequence ID" value="RCW76460.1"/>
    <property type="molecule type" value="Genomic_DNA"/>
</dbReference>
<keyword evidence="2" id="KW-1185">Reference proteome</keyword>
<organism evidence="1 2">
    <name type="scientific">Pseudorhodoferax soli</name>
    <dbReference type="NCBI Taxonomy" id="545864"/>
    <lineage>
        <taxon>Bacteria</taxon>
        <taxon>Pseudomonadati</taxon>
        <taxon>Pseudomonadota</taxon>
        <taxon>Betaproteobacteria</taxon>
        <taxon>Burkholderiales</taxon>
        <taxon>Comamonadaceae</taxon>
    </lineage>
</organism>
<reference evidence="1 2" key="1">
    <citation type="submission" date="2018-07" db="EMBL/GenBank/DDBJ databases">
        <title>Genomic Encyclopedia of Type Strains, Phase IV (KMG-IV): sequencing the most valuable type-strain genomes for metagenomic binning, comparative biology and taxonomic classification.</title>
        <authorList>
            <person name="Goeker M."/>
        </authorList>
    </citation>
    <scope>NUCLEOTIDE SEQUENCE [LARGE SCALE GENOMIC DNA]</scope>
    <source>
        <strain evidence="1 2">DSM 21634</strain>
    </source>
</reference>
<proteinExistence type="predicted"/>
<accession>A0A368Y865</accession>
<dbReference type="AlphaFoldDB" id="A0A368Y865"/>
<protein>
    <submittedName>
        <fullName evidence="1">Uncharacterized protein</fullName>
    </submittedName>
</protein>
<dbReference type="RefSeq" id="WP_114466520.1">
    <property type="nucleotide sequence ID" value="NZ_QPJK01000001.1"/>
</dbReference>